<dbReference type="Gene3D" id="3.90.550.10">
    <property type="entry name" value="Spore Coat Polysaccharide Biosynthesis Protein SpsA, Chain A"/>
    <property type="match status" value="1"/>
</dbReference>
<dbReference type="InterPro" id="IPR029044">
    <property type="entry name" value="Nucleotide-diphossugar_trans"/>
</dbReference>
<dbReference type="EMBL" id="JAZGQK010000012">
    <property type="protein sequence ID" value="MEE6259849.1"/>
    <property type="molecule type" value="Genomic_DNA"/>
</dbReference>
<dbReference type="InterPro" id="IPR002495">
    <property type="entry name" value="Glyco_trans_8"/>
</dbReference>
<comment type="caution">
    <text evidence="1">The sequence shown here is derived from an EMBL/GenBank/DDBJ whole genome shotgun (WGS) entry which is preliminary data.</text>
</comment>
<dbReference type="Proteomes" id="UP001332243">
    <property type="component" value="Unassembled WGS sequence"/>
</dbReference>
<organism evidence="1 2">
    <name type="scientific">Plantactinospora sonchi</name>
    <dbReference type="NCBI Taxonomy" id="1544735"/>
    <lineage>
        <taxon>Bacteria</taxon>
        <taxon>Bacillati</taxon>
        <taxon>Actinomycetota</taxon>
        <taxon>Actinomycetes</taxon>
        <taxon>Micromonosporales</taxon>
        <taxon>Micromonosporaceae</taxon>
        <taxon>Plantactinospora</taxon>
    </lineage>
</organism>
<name>A0ABU7RTL4_9ACTN</name>
<dbReference type="SUPFAM" id="SSF53448">
    <property type="entry name" value="Nucleotide-diphospho-sugar transferases"/>
    <property type="match status" value="1"/>
</dbReference>
<accession>A0ABU7RTL4</accession>
<proteinExistence type="predicted"/>
<evidence type="ECO:0000313" key="2">
    <source>
        <dbReference type="Proteomes" id="UP001332243"/>
    </source>
</evidence>
<keyword evidence="2" id="KW-1185">Reference proteome</keyword>
<protein>
    <submittedName>
        <fullName evidence="1">Glycosyltransferase</fullName>
    </submittedName>
</protein>
<gene>
    <name evidence="1" type="ORF">V1633_15275</name>
</gene>
<sequence>MYSVGICIDESYFLPALATLTSLADSRGPAEVRSISVRVLTTDLARSRAATMAAVVDRLGFASFDLRWQRTDPNWRLASCGHISAATYLRFGFTRRFVDRPYFVYLDADLLVLGDLTGPFDSLATGQIALVRDRLVHAVGRGQALPGVVERWPSFAGRPYYNAGVMWCPSGTLPGLRGHIAAIMARAQQHIHFNDQDALNLWALFSGAVVPAGDALNTFELERFEGGAHLTGNPDRADPAVLHFVGPDKPWQRTCPPCRAVTLYRTYLDAARRLTSRVGDLTADLPPPGG</sequence>
<dbReference type="Pfam" id="PF01501">
    <property type="entry name" value="Glyco_transf_8"/>
    <property type="match status" value="1"/>
</dbReference>
<reference evidence="1 2" key="1">
    <citation type="submission" date="2024-01" db="EMBL/GenBank/DDBJ databases">
        <title>Genome insights into Plantactinospora sonchi sp. nov.</title>
        <authorList>
            <person name="Wang L."/>
        </authorList>
    </citation>
    <scope>NUCLEOTIDE SEQUENCE [LARGE SCALE GENOMIC DNA]</scope>
    <source>
        <strain evidence="1 2">NEAU-QY2</strain>
    </source>
</reference>
<dbReference type="RefSeq" id="WP_331214967.1">
    <property type="nucleotide sequence ID" value="NZ_JAZGQK010000012.1"/>
</dbReference>
<evidence type="ECO:0000313" key="1">
    <source>
        <dbReference type="EMBL" id="MEE6259849.1"/>
    </source>
</evidence>